<proteinExistence type="predicted"/>
<accession>A0A8H3M8K2</accession>
<dbReference type="OrthoDB" id="10406989at2759"/>
<dbReference type="AlphaFoldDB" id="A0A8H3M8K2"/>
<name>A0A8H3M8K2_9GLOM</name>
<gene>
    <name evidence="1" type="ORF">RCL2_002653300</name>
</gene>
<evidence type="ECO:0000313" key="1">
    <source>
        <dbReference type="EMBL" id="GET00061.1"/>
    </source>
</evidence>
<dbReference type="Proteomes" id="UP000615446">
    <property type="component" value="Unassembled WGS sequence"/>
</dbReference>
<evidence type="ECO:0000313" key="2">
    <source>
        <dbReference type="Proteomes" id="UP000615446"/>
    </source>
</evidence>
<reference evidence="1" key="1">
    <citation type="submission" date="2019-10" db="EMBL/GenBank/DDBJ databases">
        <title>Conservation and host-specific expression of non-tandemly repeated heterogenous ribosome RNA gene in arbuscular mycorrhizal fungi.</title>
        <authorList>
            <person name="Maeda T."/>
            <person name="Kobayashi Y."/>
            <person name="Nakagawa T."/>
            <person name="Ezawa T."/>
            <person name="Yamaguchi K."/>
            <person name="Bino T."/>
            <person name="Nishimoto Y."/>
            <person name="Shigenobu S."/>
            <person name="Kawaguchi M."/>
        </authorList>
    </citation>
    <scope>NUCLEOTIDE SEQUENCE</scope>
    <source>
        <strain evidence="1">HR1</strain>
    </source>
</reference>
<organism evidence="1 2">
    <name type="scientific">Rhizophagus clarus</name>
    <dbReference type="NCBI Taxonomy" id="94130"/>
    <lineage>
        <taxon>Eukaryota</taxon>
        <taxon>Fungi</taxon>
        <taxon>Fungi incertae sedis</taxon>
        <taxon>Mucoromycota</taxon>
        <taxon>Glomeromycotina</taxon>
        <taxon>Glomeromycetes</taxon>
        <taxon>Glomerales</taxon>
        <taxon>Glomeraceae</taxon>
        <taxon>Rhizophagus</taxon>
    </lineage>
</organism>
<comment type="caution">
    <text evidence="1">The sequence shown here is derived from an EMBL/GenBank/DDBJ whole genome shotgun (WGS) entry which is preliminary data.</text>
</comment>
<sequence>MRRIFLFDSVTPSLWDDFSAHIDTLCNIFPATFASWHINRMCEYLHSTIIAGANAILPARTVGNDHTPKLPKDLETLLQHYRFLNHVLHSIRLLRKHPHTFSSSHDRKWSIYLVRLNHIYCLYKSIFSPIPVLPITLSFCRTDNFQQIFATLSHTSKLLRGLHLLKEKEFQDFSIKSHIESRDHNFDTDISSFINSALSRSRRRIILDRIFIDHPTAPQLLTDPKNISDAVVDHFQNTITIKSTPPAHILALPDRWRSEYSPMDSVSPNIYSSLLSHPSLEEWLATVASMPNGKALGLSMITYEMLKHLGLTTNSLLLTLI</sequence>
<protein>
    <submittedName>
        <fullName evidence="1">Uncharacterized protein</fullName>
    </submittedName>
</protein>
<dbReference type="EMBL" id="BLAL01000285">
    <property type="protein sequence ID" value="GET00061.1"/>
    <property type="molecule type" value="Genomic_DNA"/>
</dbReference>